<keyword evidence="2" id="KW-1185">Reference proteome</keyword>
<evidence type="ECO:0000313" key="1">
    <source>
        <dbReference type="EMBL" id="KAJ0192954.1"/>
    </source>
</evidence>
<protein>
    <submittedName>
        <fullName evidence="1">Uncharacterized protein</fullName>
    </submittedName>
</protein>
<accession>A0A9R1WZW7</accession>
<evidence type="ECO:0000313" key="2">
    <source>
        <dbReference type="Proteomes" id="UP000235145"/>
    </source>
</evidence>
<reference evidence="1 2" key="1">
    <citation type="journal article" date="2017" name="Nat. Commun.">
        <title>Genome assembly with in vitro proximity ligation data and whole-genome triplication in lettuce.</title>
        <authorList>
            <person name="Reyes-Chin-Wo S."/>
            <person name="Wang Z."/>
            <person name="Yang X."/>
            <person name="Kozik A."/>
            <person name="Arikit S."/>
            <person name="Song C."/>
            <person name="Xia L."/>
            <person name="Froenicke L."/>
            <person name="Lavelle D.O."/>
            <person name="Truco M.J."/>
            <person name="Xia R."/>
            <person name="Zhu S."/>
            <person name="Xu C."/>
            <person name="Xu H."/>
            <person name="Xu X."/>
            <person name="Cox K."/>
            <person name="Korf I."/>
            <person name="Meyers B.C."/>
            <person name="Michelmore R.W."/>
        </authorList>
    </citation>
    <scope>NUCLEOTIDE SEQUENCE [LARGE SCALE GENOMIC DNA]</scope>
    <source>
        <strain evidence="2">cv. Salinas</strain>
        <tissue evidence="1">Seedlings</tissue>
    </source>
</reference>
<name>A0A9R1WZW7_LACSA</name>
<comment type="caution">
    <text evidence="1">The sequence shown here is derived from an EMBL/GenBank/DDBJ whole genome shotgun (WGS) entry which is preliminary data.</text>
</comment>
<dbReference type="EMBL" id="NBSK02000008">
    <property type="protein sequence ID" value="KAJ0192954.1"/>
    <property type="molecule type" value="Genomic_DNA"/>
</dbReference>
<dbReference type="AlphaFoldDB" id="A0A9R1WZW7"/>
<dbReference type="Proteomes" id="UP000235145">
    <property type="component" value="Unassembled WGS sequence"/>
</dbReference>
<organism evidence="1 2">
    <name type="scientific">Lactuca sativa</name>
    <name type="common">Garden lettuce</name>
    <dbReference type="NCBI Taxonomy" id="4236"/>
    <lineage>
        <taxon>Eukaryota</taxon>
        <taxon>Viridiplantae</taxon>
        <taxon>Streptophyta</taxon>
        <taxon>Embryophyta</taxon>
        <taxon>Tracheophyta</taxon>
        <taxon>Spermatophyta</taxon>
        <taxon>Magnoliopsida</taxon>
        <taxon>eudicotyledons</taxon>
        <taxon>Gunneridae</taxon>
        <taxon>Pentapetalae</taxon>
        <taxon>asterids</taxon>
        <taxon>campanulids</taxon>
        <taxon>Asterales</taxon>
        <taxon>Asteraceae</taxon>
        <taxon>Cichorioideae</taxon>
        <taxon>Cichorieae</taxon>
        <taxon>Lactucinae</taxon>
        <taxon>Lactuca</taxon>
    </lineage>
</organism>
<gene>
    <name evidence="1" type="ORF">LSAT_V11C800442880</name>
</gene>
<sequence length="103" mass="11745">MRCRLNLRLKFIADLIHLGISPSIEDLYISSSISSCSLTPEKFWRLLLFSPKLNYISTGGFIVAKEDGPKNLKTFQHSKPLICFVKIIGSCQNLFQSRLRKGR</sequence>
<proteinExistence type="predicted"/>